<keyword evidence="2 8" id="KW-0732">Signal</keyword>
<reference evidence="9 10" key="1">
    <citation type="submission" date="2018-08" db="EMBL/GenBank/DDBJ databases">
        <title>Mucilaginibacter terrae sp. nov., isolated from manganese diggings.</title>
        <authorList>
            <person name="Huang Y."/>
            <person name="Zhou Z."/>
        </authorList>
    </citation>
    <scope>NUCLEOTIDE SEQUENCE [LARGE SCALE GENOMIC DNA]</scope>
    <source>
        <strain evidence="9 10">ZH6</strain>
    </source>
</reference>
<dbReference type="Proteomes" id="UP000260823">
    <property type="component" value="Unassembled WGS sequence"/>
</dbReference>
<feature type="signal peptide" evidence="8">
    <location>
        <begin position="1"/>
        <end position="25"/>
    </location>
</feature>
<keyword evidence="3 7" id="KW-0378">Hydrolase</keyword>
<dbReference type="AlphaFoldDB" id="A0A3E2NUX7"/>
<evidence type="ECO:0000256" key="8">
    <source>
        <dbReference type="SAM" id="SignalP"/>
    </source>
</evidence>
<evidence type="ECO:0000256" key="5">
    <source>
        <dbReference type="PIRSR" id="PIRSR606710-1"/>
    </source>
</evidence>
<sequence length="388" mass="43622">MKLNFVKLLFIGLICNALSTSSALAQTKKLKTFTNPILPSGADPWITYKDGYYYYTNTLGDSLIIWKTKDIADLRNSPKKTIWVPPTGKSYSRELWAPEIHFINNKWYMYFAADDGKNRNHRLYVLENTSADPLLGTWTFKGPLEEASNKWAIDGSVFGYKGQLYLIWSGWEGDENGEQDIYIAKLKNPWTVDGKRVRISKPEYDWEMVGDLHDANNPPHVNVNEGPEVLVHGNQIHLIYSASGCWTDNYALGMLSAPASADLLDPKSWKKNAKPVFQQSKENSVYAPGHNSFFKSPDGKEDWILYHANSKPGCGCGGQRSPRMQMFTWNKDGTPNFGLPVKTGVAIKAPSDMVYVKAKPPKGSGTKKSNVKPAVRNQTIFLKNKKDN</sequence>
<feature type="chain" id="PRO_5017775636" evidence="8">
    <location>
        <begin position="26"/>
        <end position="388"/>
    </location>
</feature>
<evidence type="ECO:0000256" key="2">
    <source>
        <dbReference type="ARBA" id="ARBA00022729"/>
    </source>
</evidence>
<dbReference type="EMBL" id="QWDE01000001">
    <property type="protein sequence ID" value="RFZ84823.1"/>
    <property type="molecule type" value="Genomic_DNA"/>
</dbReference>
<dbReference type="InterPro" id="IPR023296">
    <property type="entry name" value="Glyco_hydro_beta-prop_sf"/>
</dbReference>
<feature type="active site" description="Proton donor" evidence="5">
    <location>
        <position position="225"/>
    </location>
</feature>
<dbReference type="GO" id="GO:0004553">
    <property type="term" value="F:hydrolase activity, hydrolyzing O-glycosyl compounds"/>
    <property type="evidence" value="ECO:0007669"/>
    <property type="project" value="InterPro"/>
</dbReference>
<evidence type="ECO:0000313" key="10">
    <source>
        <dbReference type="Proteomes" id="UP000260823"/>
    </source>
</evidence>
<dbReference type="PANTHER" id="PTHR43817:SF1">
    <property type="entry name" value="HYDROLASE, FAMILY 43, PUTATIVE (AFU_ORTHOLOGUE AFUA_3G01660)-RELATED"/>
    <property type="match status" value="1"/>
</dbReference>
<evidence type="ECO:0000256" key="7">
    <source>
        <dbReference type="RuleBase" id="RU361187"/>
    </source>
</evidence>
<comment type="similarity">
    <text evidence="1 7">Belongs to the glycosyl hydrolase 43 family.</text>
</comment>
<protein>
    <submittedName>
        <fullName evidence="9">Glycosyl hydrolase family 43</fullName>
    </submittedName>
</protein>
<keyword evidence="4 7" id="KW-0326">Glycosidase</keyword>
<gene>
    <name evidence="9" type="ORF">DYU05_04235</name>
</gene>
<evidence type="ECO:0000256" key="6">
    <source>
        <dbReference type="PIRSR" id="PIRSR606710-2"/>
    </source>
</evidence>
<name>A0A3E2NUX7_9SPHI</name>
<dbReference type="Pfam" id="PF04616">
    <property type="entry name" value="Glyco_hydro_43"/>
    <property type="match status" value="1"/>
</dbReference>
<dbReference type="PIRSF" id="PIRSF025414">
    <property type="entry name" value="Alpha-L-arabinofuranosidase"/>
    <property type="match status" value="1"/>
</dbReference>
<dbReference type="InterPro" id="IPR016828">
    <property type="entry name" value="Alpha-L-arabinofuranosidase"/>
</dbReference>
<dbReference type="GO" id="GO:0005975">
    <property type="term" value="P:carbohydrate metabolic process"/>
    <property type="evidence" value="ECO:0007669"/>
    <property type="project" value="InterPro"/>
</dbReference>
<comment type="caution">
    <text evidence="9">The sequence shown here is derived from an EMBL/GenBank/DDBJ whole genome shotgun (WGS) entry which is preliminary data.</text>
</comment>
<organism evidence="9 10">
    <name type="scientific">Mucilaginibacter terrenus</name>
    <dbReference type="NCBI Taxonomy" id="2482727"/>
    <lineage>
        <taxon>Bacteria</taxon>
        <taxon>Pseudomonadati</taxon>
        <taxon>Bacteroidota</taxon>
        <taxon>Sphingobacteriia</taxon>
        <taxon>Sphingobacteriales</taxon>
        <taxon>Sphingobacteriaceae</taxon>
        <taxon>Mucilaginibacter</taxon>
    </lineage>
</organism>
<feature type="active site" description="Proton acceptor" evidence="5">
    <location>
        <position position="43"/>
    </location>
</feature>
<evidence type="ECO:0000313" key="9">
    <source>
        <dbReference type="EMBL" id="RFZ84823.1"/>
    </source>
</evidence>
<dbReference type="Gene3D" id="2.115.10.20">
    <property type="entry name" value="Glycosyl hydrolase domain, family 43"/>
    <property type="match status" value="1"/>
</dbReference>
<keyword evidence="10" id="KW-1185">Reference proteome</keyword>
<dbReference type="PANTHER" id="PTHR43817">
    <property type="entry name" value="GLYCOSYL HYDROLASE"/>
    <property type="match status" value="1"/>
</dbReference>
<dbReference type="SUPFAM" id="SSF75005">
    <property type="entry name" value="Arabinanase/levansucrase/invertase"/>
    <property type="match status" value="1"/>
</dbReference>
<evidence type="ECO:0000256" key="4">
    <source>
        <dbReference type="ARBA" id="ARBA00023295"/>
    </source>
</evidence>
<evidence type="ECO:0000256" key="1">
    <source>
        <dbReference type="ARBA" id="ARBA00009865"/>
    </source>
</evidence>
<proteinExistence type="inferred from homology"/>
<dbReference type="OrthoDB" id="177947at2"/>
<dbReference type="InterPro" id="IPR006710">
    <property type="entry name" value="Glyco_hydro_43"/>
</dbReference>
<dbReference type="RefSeq" id="WP_117381725.1">
    <property type="nucleotide sequence ID" value="NZ_QWDE01000001.1"/>
</dbReference>
<evidence type="ECO:0000256" key="3">
    <source>
        <dbReference type="ARBA" id="ARBA00022801"/>
    </source>
</evidence>
<feature type="site" description="Important for catalytic activity, responsible for pKa modulation of the active site Glu and correct orientation of both the proton donor and substrate" evidence="6">
    <location>
        <position position="154"/>
    </location>
</feature>
<accession>A0A3E2NUX7</accession>
<dbReference type="CDD" id="cd18820">
    <property type="entry name" value="GH43_LbAraf43-like"/>
    <property type="match status" value="1"/>
</dbReference>